<dbReference type="Proteomes" id="UP000001976">
    <property type="component" value="Plasmid pSymB"/>
</dbReference>
<accession>Q92V26</accession>
<geneLocation type="plasmid" evidence="2 3">
    <name>pSymB</name>
</geneLocation>
<evidence type="ECO:0000256" key="1">
    <source>
        <dbReference type="SAM" id="MobiDB-lite"/>
    </source>
</evidence>
<dbReference type="AlphaFoldDB" id="Q92V26"/>
<dbReference type="PIR" id="C95955">
    <property type="entry name" value="C95955"/>
</dbReference>
<proteinExistence type="predicted"/>
<evidence type="ECO:0000313" key="3">
    <source>
        <dbReference type="Proteomes" id="UP000001976"/>
    </source>
</evidence>
<feature type="region of interest" description="Disordered" evidence="1">
    <location>
        <begin position="20"/>
        <end position="106"/>
    </location>
</feature>
<reference evidence="3" key="2">
    <citation type="journal article" date="2001" name="Science">
        <title>The composite genome of the legume symbiont Sinorhizobium meliloti.</title>
        <authorList>
            <person name="Galibert F."/>
            <person name="Finan T.M."/>
            <person name="Long S.R."/>
            <person name="Puehler A."/>
            <person name="Abola P."/>
            <person name="Ampe F."/>
            <person name="Barloy-Hubler F."/>
            <person name="Barnett M.J."/>
            <person name="Becker A."/>
            <person name="Boistard P."/>
            <person name="Bothe G."/>
            <person name="Boutry M."/>
            <person name="Bowser L."/>
            <person name="Buhrmester J."/>
            <person name="Cadieu E."/>
            <person name="Capela D."/>
            <person name="Chain P."/>
            <person name="Cowie A."/>
            <person name="Davis R.W."/>
            <person name="Dreano S."/>
            <person name="Federspiel N.A."/>
            <person name="Fisher R.F."/>
            <person name="Gloux S."/>
            <person name="Godrie T."/>
            <person name="Goffeau A."/>
            <person name="Golding B."/>
            <person name="Gouzy J."/>
            <person name="Gurjal M."/>
            <person name="Hernandez-Lucas I."/>
            <person name="Hong A."/>
            <person name="Huizar L."/>
            <person name="Hyman R.W."/>
            <person name="Jones T."/>
            <person name="Kahn D."/>
            <person name="Kahn M.L."/>
            <person name="Kalman S."/>
            <person name="Keating D.H."/>
            <person name="Kiss E."/>
            <person name="Komp C."/>
            <person name="Lelaure V."/>
            <person name="Masuy D."/>
            <person name="Palm C."/>
            <person name="Peck M.C."/>
            <person name="Pohl T.M."/>
            <person name="Portetelle D."/>
            <person name="Purnelle B."/>
            <person name="Ramsperger U."/>
            <person name="Surzycki R."/>
            <person name="Thebault P."/>
            <person name="Vandenbol M."/>
            <person name="Vorhoelter F.J."/>
            <person name="Weidner S."/>
            <person name="Wells D.H."/>
            <person name="Wong K."/>
            <person name="Yeh K.-C."/>
            <person name="Batut J."/>
        </authorList>
    </citation>
    <scope>NUCLEOTIDE SEQUENCE [LARGE SCALE GENOMIC DNA]</scope>
    <source>
        <strain evidence="3">1021</strain>
        <plasmid evidence="3">Plasmid pSymB</plasmid>
    </source>
</reference>
<evidence type="ECO:0000313" key="2">
    <source>
        <dbReference type="EMBL" id="CAC49307.1"/>
    </source>
</evidence>
<dbReference type="EMBL" id="AL591985">
    <property type="protein sequence ID" value="CAC49307.1"/>
    <property type="molecule type" value="Genomic_DNA"/>
</dbReference>
<dbReference type="HOGENOM" id="CLU_2221086_0_0_5"/>
<reference evidence="2 3" key="1">
    <citation type="journal article" date="2001" name="Proc. Natl. Acad. Sci. U.S.A.">
        <title>The complete sequence of the 1,683-kb pSymB megaplasmid from the N2-fixing endosymbiont Sinorhizobium meliloti.</title>
        <authorList>
            <person name="Finan T.M."/>
            <person name="Weidner S."/>
            <person name="Wong K."/>
            <person name="Buhrmester J."/>
            <person name="Chain P."/>
            <person name="Vorholter F.J."/>
            <person name="Hernandez-Lucas I."/>
            <person name="Becker A."/>
            <person name="Cowie A."/>
            <person name="Gouzy J."/>
            <person name="Golding B."/>
            <person name="Puhler A."/>
        </authorList>
    </citation>
    <scope>NUCLEOTIDE SEQUENCE [LARGE SCALE GENOMIC DNA]</scope>
    <source>
        <strain evidence="2 3">1021</strain>
        <plasmid evidence="3">Plasmid pSymB</plasmid>
    </source>
</reference>
<keyword evidence="2" id="KW-0614">Plasmid</keyword>
<protein>
    <submittedName>
        <fullName evidence="2">Uncharacterized protein</fullName>
    </submittedName>
</protein>
<sequence>MNGTTAFVHAPMSCGKMTEDVTETMSGTGTKPLGKSTRGVIPVLPRTCSPVGRSPAADPPGASGASETKGPRRPRLRPAAQARGGVRRRSYREEQASAHPGNEAGP</sequence>
<name>Q92V26_RHIME</name>
<dbReference type="EnsemblBacteria" id="CAC49307">
    <property type="protein sequence ID" value="CAC49307"/>
    <property type="gene ID" value="SM_b21331"/>
</dbReference>
<organism evidence="2 3">
    <name type="scientific">Rhizobium meliloti (strain 1021)</name>
    <name type="common">Ensifer meliloti</name>
    <name type="synonym">Sinorhizobium meliloti</name>
    <dbReference type="NCBI Taxonomy" id="266834"/>
    <lineage>
        <taxon>Bacteria</taxon>
        <taxon>Pseudomonadati</taxon>
        <taxon>Pseudomonadota</taxon>
        <taxon>Alphaproteobacteria</taxon>
        <taxon>Hyphomicrobiales</taxon>
        <taxon>Rhizobiaceae</taxon>
        <taxon>Sinorhizobium/Ensifer group</taxon>
        <taxon>Sinorhizobium</taxon>
    </lineage>
</organism>
<dbReference type="KEGG" id="sme:SM_b21331"/>
<keyword evidence="3" id="KW-1185">Reference proteome</keyword>
<gene>
    <name evidence="2" type="ORF">SM_b21331</name>
</gene>
<feature type="compositionally biased region" description="Low complexity" evidence="1">
    <location>
        <begin position="52"/>
        <end position="66"/>
    </location>
</feature>